<dbReference type="Proteomes" id="UP000807025">
    <property type="component" value="Unassembled WGS sequence"/>
</dbReference>
<dbReference type="InterPro" id="IPR051911">
    <property type="entry name" value="SDR_oxidoreductase"/>
</dbReference>
<comment type="caution">
    <text evidence="4">The sequence shown here is derived from an EMBL/GenBank/DDBJ whole genome shotgun (WGS) entry which is preliminary data.</text>
</comment>
<name>A0A9P6A749_PLEER</name>
<dbReference type="Pfam" id="PF00106">
    <property type="entry name" value="adh_short"/>
    <property type="match status" value="1"/>
</dbReference>
<gene>
    <name evidence="4" type="ORF">BDN71DRAFT_1502330</name>
</gene>
<protein>
    <submittedName>
        <fullName evidence="4">NAD(P)-binding protein</fullName>
    </submittedName>
</protein>
<reference evidence="4" key="1">
    <citation type="submission" date="2020-11" db="EMBL/GenBank/DDBJ databases">
        <authorList>
            <consortium name="DOE Joint Genome Institute"/>
            <person name="Ahrendt S."/>
            <person name="Riley R."/>
            <person name="Andreopoulos W."/>
            <person name="Labutti K."/>
            <person name="Pangilinan J."/>
            <person name="Ruiz-Duenas F.J."/>
            <person name="Barrasa J.M."/>
            <person name="Sanchez-Garcia M."/>
            <person name="Camarero S."/>
            <person name="Miyauchi S."/>
            <person name="Serrano A."/>
            <person name="Linde D."/>
            <person name="Babiker R."/>
            <person name="Drula E."/>
            <person name="Ayuso-Fernandez I."/>
            <person name="Pacheco R."/>
            <person name="Padilla G."/>
            <person name="Ferreira P."/>
            <person name="Barriuso J."/>
            <person name="Kellner H."/>
            <person name="Castanera R."/>
            <person name="Alfaro M."/>
            <person name="Ramirez L."/>
            <person name="Pisabarro A.G."/>
            <person name="Kuo A."/>
            <person name="Tritt A."/>
            <person name="Lipzen A."/>
            <person name="He G."/>
            <person name="Yan M."/>
            <person name="Ng V."/>
            <person name="Cullen D."/>
            <person name="Martin F."/>
            <person name="Rosso M.-N."/>
            <person name="Henrissat B."/>
            <person name="Hibbett D."/>
            <person name="Martinez A.T."/>
            <person name="Grigoriev I.V."/>
        </authorList>
    </citation>
    <scope>NUCLEOTIDE SEQUENCE</scope>
    <source>
        <strain evidence="4">ATCC 90797</strain>
    </source>
</reference>
<dbReference type="PRINTS" id="PR00081">
    <property type="entry name" value="GDHRDH"/>
</dbReference>
<dbReference type="AlphaFoldDB" id="A0A9P6A749"/>
<dbReference type="OrthoDB" id="1274115at2759"/>
<proteinExistence type="inferred from homology"/>
<evidence type="ECO:0000256" key="3">
    <source>
        <dbReference type="RuleBase" id="RU000363"/>
    </source>
</evidence>
<dbReference type="Gene3D" id="3.40.50.720">
    <property type="entry name" value="NAD(P)-binding Rossmann-like Domain"/>
    <property type="match status" value="1"/>
</dbReference>
<dbReference type="SUPFAM" id="SSF51735">
    <property type="entry name" value="NAD(P)-binding Rossmann-fold domains"/>
    <property type="match status" value="1"/>
</dbReference>
<dbReference type="GO" id="GO:0016491">
    <property type="term" value="F:oxidoreductase activity"/>
    <property type="evidence" value="ECO:0007669"/>
    <property type="project" value="UniProtKB-KW"/>
</dbReference>
<dbReference type="EMBL" id="MU154528">
    <property type="protein sequence ID" value="KAF9500237.1"/>
    <property type="molecule type" value="Genomic_DNA"/>
</dbReference>
<evidence type="ECO:0000256" key="2">
    <source>
        <dbReference type="ARBA" id="ARBA00023002"/>
    </source>
</evidence>
<keyword evidence="2" id="KW-0560">Oxidoreductase</keyword>
<comment type="similarity">
    <text evidence="1 3">Belongs to the short-chain dehydrogenases/reductases (SDR) family.</text>
</comment>
<evidence type="ECO:0000256" key="1">
    <source>
        <dbReference type="ARBA" id="ARBA00006484"/>
    </source>
</evidence>
<evidence type="ECO:0000313" key="4">
    <source>
        <dbReference type="EMBL" id="KAF9500237.1"/>
    </source>
</evidence>
<dbReference type="CDD" id="cd05374">
    <property type="entry name" value="17beta-HSD-like_SDR_c"/>
    <property type="match status" value="1"/>
</dbReference>
<dbReference type="InterPro" id="IPR002347">
    <property type="entry name" value="SDR_fam"/>
</dbReference>
<sequence>MSTAQLVWLITGASQGFGRRLVHAALSRGDKVIATSRSLEKSQDLVQQAAAHPKMLSALALDVTSERQVIKDVVDEAVGIWGRIDVLVNNAGYGYPGLVEEGGTDWIRLQFETNFFGLMEVTNAVLPHMRSKRKGTLVNMGSRSAWKPEVPFIGPYSASKAAVHAITETLSIELAQFGIRVLLVEPGGFSTEGAYGYPPFQDSAKMISDYDEMRTQAASGFATIRQGIRGDPDKAMNALVDVVRGEGVAQGREWPGYLILGEDVEADIKRKMKKIESVLDTWSDVTRGVNLES</sequence>
<accession>A0A9P6A749</accession>
<evidence type="ECO:0000313" key="5">
    <source>
        <dbReference type="Proteomes" id="UP000807025"/>
    </source>
</evidence>
<dbReference type="PANTHER" id="PTHR43976">
    <property type="entry name" value="SHORT CHAIN DEHYDROGENASE"/>
    <property type="match status" value="1"/>
</dbReference>
<dbReference type="PRINTS" id="PR00080">
    <property type="entry name" value="SDRFAMILY"/>
</dbReference>
<organism evidence="4 5">
    <name type="scientific">Pleurotus eryngii</name>
    <name type="common">Boletus of the steppes</name>
    <dbReference type="NCBI Taxonomy" id="5323"/>
    <lineage>
        <taxon>Eukaryota</taxon>
        <taxon>Fungi</taxon>
        <taxon>Dikarya</taxon>
        <taxon>Basidiomycota</taxon>
        <taxon>Agaricomycotina</taxon>
        <taxon>Agaricomycetes</taxon>
        <taxon>Agaricomycetidae</taxon>
        <taxon>Agaricales</taxon>
        <taxon>Pleurotineae</taxon>
        <taxon>Pleurotaceae</taxon>
        <taxon>Pleurotus</taxon>
    </lineage>
</organism>
<dbReference type="PANTHER" id="PTHR43976:SF16">
    <property type="entry name" value="SHORT-CHAIN DEHYDROGENASE_REDUCTASE FAMILY PROTEIN"/>
    <property type="match status" value="1"/>
</dbReference>
<keyword evidence="5" id="KW-1185">Reference proteome</keyword>
<dbReference type="InterPro" id="IPR036291">
    <property type="entry name" value="NAD(P)-bd_dom_sf"/>
</dbReference>